<accession>A0A374P9S4</accession>
<name>A0A374P9S4_9FIRM</name>
<protein>
    <submittedName>
        <fullName evidence="5">ABC transporter substrate-binding protein</fullName>
    </submittedName>
</protein>
<dbReference type="PANTHER" id="PTHR30535">
    <property type="entry name" value="VITAMIN B12-BINDING PROTEIN"/>
    <property type="match status" value="1"/>
</dbReference>
<dbReference type="SUPFAM" id="SSF53807">
    <property type="entry name" value="Helical backbone' metal receptor"/>
    <property type="match status" value="1"/>
</dbReference>
<feature type="chain" id="PRO_5039318180" evidence="3">
    <location>
        <begin position="22"/>
        <end position="392"/>
    </location>
</feature>
<feature type="signal peptide" evidence="3">
    <location>
        <begin position="1"/>
        <end position="21"/>
    </location>
</feature>
<dbReference type="AlphaFoldDB" id="A0A374P9S4"/>
<gene>
    <name evidence="5" type="ORF">DXD79_13070</name>
</gene>
<reference evidence="5 6" key="1">
    <citation type="submission" date="2018-08" db="EMBL/GenBank/DDBJ databases">
        <title>A genome reference for cultivated species of the human gut microbiota.</title>
        <authorList>
            <person name="Zou Y."/>
            <person name="Xue W."/>
            <person name="Luo G."/>
        </authorList>
    </citation>
    <scope>NUCLEOTIDE SEQUENCE [LARGE SCALE GENOMIC DNA]</scope>
    <source>
        <strain evidence="5 6">TM09-12</strain>
    </source>
</reference>
<evidence type="ECO:0000313" key="5">
    <source>
        <dbReference type="EMBL" id="RGJ04835.1"/>
    </source>
</evidence>
<evidence type="ECO:0000256" key="3">
    <source>
        <dbReference type="SAM" id="SignalP"/>
    </source>
</evidence>
<dbReference type="PROSITE" id="PS51257">
    <property type="entry name" value="PROKAR_LIPOPROTEIN"/>
    <property type="match status" value="1"/>
</dbReference>
<feature type="compositionally biased region" description="Low complexity" evidence="2">
    <location>
        <begin position="43"/>
        <end position="54"/>
    </location>
</feature>
<feature type="region of interest" description="Disordered" evidence="2">
    <location>
        <begin position="43"/>
        <end position="68"/>
    </location>
</feature>
<dbReference type="PROSITE" id="PS50983">
    <property type="entry name" value="FE_B12_PBP"/>
    <property type="match status" value="1"/>
</dbReference>
<evidence type="ECO:0000259" key="4">
    <source>
        <dbReference type="PROSITE" id="PS50983"/>
    </source>
</evidence>
<dbReference type="Proteomes" id="UP000263014">
    <property type="component" value="Unassembled WGS sequence"/>
</dbReference>
<dbReference type="Gene3D" id="1.20.58.2180">
    <property type="match status" value="1"/>
</dbReference>
<dbReference type="InterPro" id="IPR002491">
    <property type="entry name" value="ABC_transptr_periplasmic_BD"/>
</dbReference>
<dbReference type="EMBL" id="QSON01000005">
    <property type="protein sequence ID" value="RGJ04835.1"/>
    <property type="molecule type" value="Genomic_DNA"/>
</dbReference>
<sequence>MRRRFYALGLAAVLTASIVTGCGNKPADTTTAAATAVTAAETTAAAETTTAPETAETEKASSEKPVKDMAGRDIQVPDEVKSVYSTSPVGTNFMYTFDDTMVAGTNFDLSDAEKKFTSDHYQSLPNLGGWYGKGNEGNVEEIIKAAPDLVLASGVDQSSIDTADQLQEKLGIPVVLINTDFDYMADAYRFVGEIVGNTERGEELAVYTENTINKAKEITAAIPEDKKVTVYYAEESLGLNTDPSGSAHSRLIDLCGGINVADCDVSPGYGRTEVSMEQVISWDPEYIIACTDNGYDDSGSYSKILSDSQWSVIQAVKDKHVYETPAVPQNWFDRPPSVNTIIGIKWVQNLLYPDYADYDIKKEAKEFYKMFYHYELSDSEVDELLARSLRAE</sequence>
<evidence type="ECO:0000256" key="2">
    <source>
        <dbReference type="SAM" id="MobiDB-lite"/>
    </source>
</evidence>
<comment type="similarity">
    <text evidence="1">Belongs to the bacterial solute-binding protein 8 family.</text>
</comment>
<organism evidence="5 6">
    <name type="scientific">Hungatella hathewayi</name>
    <dbReference type="NCBI Taxonomy" id="154046"/>
    <lineage>
        <taxon>Bacteria</taxon>
        <taxon>Bacillati</taxon>
        <taxon>Bacillota</taxon>
        <taxon>Clostridia</taxon>
        <taxon>Lachnospirales</taxon>
        <taxon>Lachnospiraceae</taxon>
        <taxon>Hungatella</taxon>
    </lineage>
</organism>
<dbReference type="Gene3D" id="3.40.50.1980">
    <property type="entry name" value="Nitrogenase molybdenum iron protein domain"/>
    <property type="match status" value="2"/>
</dbReference>
<dbReference type="PANTHER" id="PTHR30535:SF34">
    <property type="entry name" value="MOLYBDATE-BINDING PROTEIN MOLA"/>
    <property type="match status" value="1"/>
</dbReference>
<evidence type="ECO:0000256" key="1">
    <source>
        <dbReference type="ARBA" id="ARBA00008814"/>
    </source>
</evidence>
<comment type="caution">
    <text evidence="5">The sequence shown here is derived from an EMBL/GenBank/DDBJ whole genome shotgun (WGS) entry which is preliminary data.</text>
</comment>
<proteinExistence type="inferred from homology"/>
<dbReference type="RefSeq" id="WP_038258146.1">
    <property type="nucleotide sequence ID" value="NZ_CACRUH010000011.1"/>
</dbReference>
<dbReference type="GO" id="GO:0071281">
    <property type="term" value="P:cellular response to iron ion"/>
    <property type="evidence" value="ECO:0007669"/>
    <property type="project" value="TreeGrafter"/>
</dbReference>
<keyword evidence="3" id="KW-0732">Signal</keyword>
<dbReference type="InterPro" id="IPR050902">
    <property type="entry name" value="ABC_Transporter_SBP"/>
</dbReference>
<feature type="domain" description="Fe/B12 periplasmic-binding" evidence="4">
    <location>
        <begin position="82"/>
        <end position="355"/>
    </location>
</feature>
<evidence type="ECO:0000313" key="6">
    <source>
        <dbReference type="Proteomes" id="UP000263014"/>
    </source>
</evidence>
<dbReference type="Pfam" id="PF01497">
    <property type="entry name" value="Peripla_BP_2"/>
    <property type="match status" value="1"/>
</dbReference>
<feature type="compositionally biased region" description="Basic and acidic residues" evidence="2">
    <location>
        <begin position="56"/>
        <end position="68"/>
    </location>
</feature>